<keyword evidence="8" id="KW-1185">Reference proteome</keyword>
<keyword evidence="3" id="KW-0378">Hydrolase</keyword>
<evidence type="ECO:0000313" key="8">
    <source>
        <dbReference type="Proteomes" id="UP000887574"/>
    </source>
</evidence>
<accession>A0A915DRB5</accession>
<evidence type="ECO:0000256" key="2">
    <source>
        <dbReference type="ARBA" id="ARBA00022723"/>
    </source>
</evidence>
<evidence type="ECO:0000256" key="4">
    <source>
        <dbReference type="ARBA" id="ARBA00022833"/>
    </source>
</evidence>
<dbReference type="InterPro" id="IPR000755">
    <property type="entry name" value="A_A_dipeptidase"/>
</dbReference>
<keyword evidence="7" id="KW-0961">Cell wall biogenesis/degradation</keyword>
<evidence type="ECO:0000256" key="3">
    <source>
        <dbReference type="ARBA" id="ARBA00022801"/>
    </source>
</evidence>
<dbReference type="Proteomes" id="UP000887574">
    <property type="component" value="Unplaced"/>
</dbReference>
<keyword evidence="4" id="KW-0862">Zinc</keyword>
<sequence length="201" mass="22901">MFFLFATAPIIAQDTEINYPRHFVFVKNEIPTIEERLFLYNTKYNLVGKSLDGFSPKAKAMLTRKATEALAKAQKDFLELGYSLVIYGAYHPIKTTIQLINWMYKVKTDDEVLKKKYFPYIGRKGISFLSKCYNPTGNVVDLTLIPIGKKLKPIKFETRTLGDGSQIEYMVDGSVDMGCSFDTFDVCSAHGFDDITDQQKK</sequence>
<evidence type="ECO:0000256" key="1">
    <source>
        <dbReference type="ARBA" id="ARBA00022670"/>
    </source>
</evidence>
<dbReference type="WBParaSite" id="jg22826">
    <property type="protein sequence ID" value="jg22826"/>
    <property type="gene ID" value="jg22826"/>
</dbReference>
<dbReference type="GO" id="GO:0006508">
    <property type="term" value="P:proteolysis"/>
    <property type="evidence" value="ECO:0007669"/>
    <property type="project" value="UniProtKB-KW"/>
</dbReference>
<organism evidence="8 9">
    <name type="scientific">Ditylenchus dipsaci</name>
    <dbReference type="NCBI Taxonomy" id="166011"/>
    <lineage>
        <taxon>Eukaryota</taxon>
        <taxon>Metazoa</taxon>
        <taxon>Ecdysozoa</taxon>
        <taxon>Nematoda</taxon>
        <taxon>Chromadorea</taxon>
        <taxon>Rhabditida</taxon>
        <taxon>Tylenchina</taxon>
        <taxon>Tylenchomorpha</taxon>
        <taxon>Sphaerularioidea</taxon>
        <taxon>Anguinidae</taxon>
        <taxon>Anguininae</taxon>
        <taxon>Ditylenchus</taxon>
    </lineage>
</organism>
<dbReference type="SUPFAM" id="SSF55166">
    <property type="entry name" value="Hedgehog/DD-peptidase"/>
    <property type="match status" value="1"/>
</dbReference>
<dbReference type="AlphaFoldDB" id="A0A915DRB5"/>
<dbReference type="Gene3D" id="3.30.1380.10">
    <property type="match status" value="1"/>
</dbReference>
<dbReference type="PANTHER" id="PTHR43126">
    <property type="entry name" value="D-ALANYL-D-ALANINE DIPEPTIDASE"/>
    <property type="match status" value="1"/>
</dbReference>
<evidence type="ECO:0000313" key="9">
    <source>
        <dbReference type="WBParaSite" id="jg22826"/>
    </source>
</evidence>
<reference evidence="9" key="1">
    <citation type="submission" date="2022-11" db="UniProtKB">
        <authorList>
            <consortium name="WormBaseParasite"/>
        </authorList>
    </citation>
    <scope>IDENTIFICATION</scope>
</reference>
<keyword evidence="1" id="KW-0645">Protease</keyword>
<dbReference type="GO" id="GO:0071555">
    <property type="term" value="P:cell wall organization"/>
    <property type="evidence" value="ECO:0007669"/>
    <property type="project" value="UniProtKB-KW"/>
</dbReference>
<keyword evidence="6" id="KW-0482">Metalloprotease</keyword>
<dbReference type="GO" id="GO:0016805">
    <property type="term" value="F:dipeptidase activity"/>
    <property type="evidence" value="ECO:0007669"/>
    <property type="project" value="UniProtKB-KW"/>
</dbReference>
<proteinExistence type="predicted"/>
<protein>
    <submittedName>
        <fullName evidence="9">Uncharacterized protein</fullName>
    </submittedName>
</protein>
<evidence type="ECO:0000256" key="5">
    <source>
        <dbReference type="ARBA" id="ARBA00022997"/>
    </source>
</evidence>
<dbReference type="GO" id="GO:0046872">
    <property type="term" value="F:metal ion binding"/>
    <property type="evidence" value="ECO:0007669"/>
    <property type="project" value="UniProtKB-KW"/>
</dbReference>
<name>A0A915DRB5_9BILA</name>
<dbReference type="GO" id="GO:0008237">
    <property type="term" value="F:metallopeptidase activity"/>
    <property type="evidence" value="ECO:0007669"/>
    <property type="project" value="UniProtKB-KW"/>
</dbReference>
<evidence type="ECO:0000256" key="6">
    <source>
        <dbReference type="ARBA" id="ARBA00023049"/>
    </source>
</evidence>
<keyword evidence="5" id="KW-0224">Dipeptidase</keyword>
<dbReference type="InterPro" id="IPR009045">
    <property type="entry name" value="Zn_M74/Hedgehog-like"/>
</dbReference>
<evidence type="ECO:0000256" key="7">
    <source>
        <dbReference type="ARBA" id="ARBA00023316"/>
    </source>
</evidence>
<keyword evidence="2" id="KW-0479">Metal-binding</keyword>
<dbReference type="PANTHER" id="PTHR43126:SF1">
    <property type="entry name" value="D-ALANYL-D-ALANINE DIPEPTIDASE"/>
    <property type="match status" value="1"/>
</dbReference>